<evidence type="ECO:0000313" key="1">
    <source>
        <dbReference type="EMBL" id="CUT05064.1"/>
    </source>
</evidence>
<reference evidence="1 2" key="1">
    <citation type="submission" date="2015-11" db="EMBL/GenBank/DDBJ databases">
        <authorList>
            <person name="Varghese N."/>
        </authorList>
    </citation>
    <scope>NUCLEOTIDE SEQUENCE [LARGE SCALE GENOMIC DNA]</scope>
    <source>
        <strain evidence="1 2">JGI-25</strain>
    </source>
</reference>
<dbReference type="AlphaFoldDB" id="A0A916PCN6"/>
<sequence>MKKFLIFILFTTLALGQVRIQVTAPATLDQVNIADLDVSKLKDLPLLFTVMITNSGDPIRVKLHFQVFVRIGNEPEDILADAWSLPFTVERGGLSFTNQDLASGRTGIKSDGGRTQIYEDKIKRIKDLAQSTGRLPAGRYRFLIQILNDAELSILDSWEKVYQVTNPSRIDLVSPAYQFEVRTQFPIFKWSAPYFKEFEIYVYEKLPNQETPEEVVSGDRNLRWKYKTTETQVQYPQEALPLEDGKTYFWYVKSYIQGSRGTEEVKSEIWSFDVKLGVPVTTRITPSLTPDQRRNLENLVKVLRSSGNSELADLLNDIVSDLVILVDGRPATPAEIEEILKLLMDKGKYEVII</sequence>
<accession>A0A916PCN6</accession>
<dbReference type="InterPro" id="IPR013783">
    <property type="entry name" value="Ig-like_fold"/>
</dbReference>
<dbReference type="RefSeq" id="WP_143713758.1">
    <property type="nucleotide sequence ID" value="NZ_CZVV01000146.1"/>
</dbReference>
<gene>
    <name evidence="1" type="ORF">JGI25_01522</name>
</gene>
<proteinExistence type="predicted"/>
<evidence type="ECO:0000313" key="2">
    <source>
        <dbReference type="Proteomes" id="UP000243105"/>
    </source>
</evidence>
<dbReference type="Gene3D" id="2.60.40.10">
    <property type="entry name" value="Immunoglobulins"/>
    <property type="match status" value="1"/>
</dbReference>
<protein>
    <submittedName>
        <fullName evidence="1">Uncharacterized protein</fullName>
    </submittedName>
</protein>
<name>A0A916PCN6_KRYT1</name>
<comment type="caution">
    <text evidence="1">The sequence shown here is derived from an EMBL/GenBank/DDBJ whole genome shotgun (WGS) entry which is preliminary data.</text>
</comment>
<dbReference type="Proteomes" id="UP000243105">
    <property type="component" value="Unassembled WGS sequence"/>
</dbReference>
<feature type="non-terminal residue" evidence="1">
    <location>
        <position position="353"/>
    </location>
</feature>
<organism evidence="1 2">
    <name type="scientific">Kryptobacter tengchongensis</name>
    <dbReference type="NCBI Taxonomy" id="1643429"/>
    <lineage>
        <taxon>Bacteria</taxon>
        <taxon>Pseudomonadati</taxon>
        <taxon>Candidatus Kryptoniota</taxon>
        <taxon>Candidatus Kryptobacter</taxon>
    </lineage>
</organism>
<dbReference type="EMBL" id="CZVV01000146">
    <property type="protein sequence ID" value="CUT05064.1"/>
    <property type="molecule type" value="Genomic_DNA"/>
</dbReference>